<evidence type="ECO:0000313" key="8">
    <source>
        <dbReference type="Proteomes" id="UP000193862"/>
    </source>
</evidence>
<keyword evidence="5 6" id="KW-0472">Membrane</keyword>
<dbReference type="InterPro" id="IPR003339">
    <property type="entry name" value="ABC/ECF_trnsptr_transmembrane"/>
</dbReference>
<evidence type="ECO:0000256" key="4">
    <source>
        <dbReference type="ARBA" id="ARBA00022989"/>
    </source>
</evidence>
<dbReference type="OrthoDB" id="5868344at2"/>
<evidence type="ECO:0000256" key="3">
    <source>
        <dbReference type="ARBA" id="ARBA00022692"/>
    </source>
</evidence>
<comment type="similarity">
    <text evidence="2">Belongs to the CbiQ family.</text>
</comment>
<feature type="transmembrane region" description="Helical" evidence="6">
    <location>
        <begin position="40"/>
        <end position="59"/>
    </location>
</feature>
<evidence type="ECO:0000256" key="2">
    <source>
        <dbReference type="ARBA" id="ARBA00008564"/>
    </source>
</evidence>
<keyword evidence="4 6" id="KW-1133">Transmembrane helix</keyword>
<dbReference type="Proteomes" id="UP000193862">
    <property type="component" value="Unassembled WGS sequence"/>
</dbReference>
<evidence type="ECO:0000313" key="7">
    <source>
        <dbReference type="EMBL" id="SLN63076.1"/>
    </source>
</evidence>
<proteinExistence type="inferred from homology"/>
<evidence type="ECO:0000256" key="1">
    <source>
        <dbReference type="ARBA" id="ARBA00004141"/>
    </source>
</evidence>
<reference evidence="7 8" key="1">
    <citation type="submission" date="2017-03" db="EMBL/GenBank/DDBJ databases">
        <authorList>
            <person name="Afonso C.L."/>
            <person name="Miller P.J."/>
            <person name="Scott M.A."/>
            <person name="Spackman E."/>
            <person name="Goraichik I."/>
            <person name="Dimitrov K.M."/>
            <person name="Suarez D.L."/>
            <person name="Swayne D.E."/>
        </authorList>
    </citation>
    <scope>NUCLEOTIDE SEQUENCE [LARGE SCALE GENOMIC DNA]</scope>
    <source>
        <strain evidence="7 8">CECT 8620</strain>
    </source>
</reference>
<feature type="transmembrane region" description="Helical" evidence="6">
    <location>
        <begin position="71"/>
        <end position="94"/>
    </location>
</feature>
<name>A0A1Y5TJ22_9RHOB</name>
<feature type="transmembrane region" description="Helical" evidence="6">
    <location>
        <begin position="100"/>
        <end position="124"/>
    </location>
</feature>
<dbReference type="EMBL" id="FWFS01000011">
    <property type="protein sequence ID" value="SLN63076.1"/>
    <property type="molecule type" value="Genomic_DNA"/>
</dbReference>
<sequence length="213" mass="22634">MISLTSPTKIWAHRLPAGVKLAALPLTTLALFAVSAPAPLGLACVATAALYLSAGPLFARAGITSLRPLWPFLLVIALWHGISGEIAAGLTISLRLINAVALANFVTMTTPLSDMIAVLSWLLTPLRKLGLSTRAIELSIALVIRFTPALTHKGERLAEAWRARARRRPSWKIITPMAALALDDADHVALALRARGGLEPPPTSPPNPSSFPK</sequence>
<keyword evidence="8" id="KW-1185">Reference proteome</keyword>
<evidence type="ECO:0000256" key="6">
    <source>
        <dbReference type="SAM" id="Phobius"/>
    </source>
</evidence>
<accession>A0A1Y5TJ22</accession>
<evidence type="ECO:0000256" key="5">
    <source>
        <dbReference type="ARBA" id="ARBA00023136"/>
    </source>
</evidence>
<dbReference type="AlphaFoldDB" id="A0A1Y5TJ22"/>
<dbReference type="CDD" id="cd16914">
    <property type="entry name" value="EcfT"/>
    <property type="match status" value="1"/>
</dbReference>
<dbReference type="RefSeq" id="WP_085837689.1">
    <property type="nucleotide sequence ID" value="NZ_FWFS01000011.1"/>
</dbReference>
<gene>
    <name evidence="7" type="primary">bioN</name>
    <name evidence="7" type="ORF">AQS8620_02878</name>
</gene>
<dbReference type="GO" id="GO:0005886">
    <property type="term" value="C:plasma membrane"/>
    <property type="evidence" value="ECO:0007669"/>
    <property type="project" value="UniProtKB-ARBA"/>
</dbReference>
<keyword evidence="3 6" id="KW-0812">Transmembrane</keyword>
<protein>
    <submittedName>
        <fullName evidence="7">Energy-coupling factor transporter transmembrane protein BioN</fullName>
    </submittedName>
</protein>
<organism evidence="7 8">
    <name type="scientific">Aquimixticola soesokkakensis</name>
    <dbReference type="NCBI Taxonomy" id="1519096"/>
    <lineage>
        <taxon>Bacteria</taxon>
        <taxon>Pseudomonadati</taxon>
        <taxon>Pseudomonadota</taxon>
        <taxon>Alphaproteobacteria</taxon>
        <taxon>Rhodobacterales</taxon>
        <taxon>Paracoccaceae</taxon>
        <taxon>Aquimixticola</taxon>
    </lineage>
</organism>
<comment type="subcellular location">
    <subcellularLocation>
        <location evidence="1">Membrane</location>
        <topology evidence="1">Multi-pass membrane protein</topology>
    </subcellularLocation>
</comment>
<dbReference type="Pfam" id="PF02361">
    <property type="entry name" value="CbiQ"/>
    <property type="match status" value="1"/>
</dbReference>